<organism evidence="2 3">
    <name type="scientific">Theobroma cacao</name>
    <name type="common">Cacao</name>
    <name type="synonym">Cocoa</name>
    <dbReference type="NCBI Taxonomy" id="3641"/>
    <lineage>
        <taxon>Eukaryota</taxon>
        <taxon>Viridiplantae</taxon>
        <taxon>Streptophyta</taxon>
        <taxon>Embryophyta</taxon>
        <taxon>Tracheophyta</taxon>
        <taxon>Spermatophyta</taxon>
        <taxon>Magnoliopsida</taxon>
        <taxon>eudicotyledons</taxon>
        <taxon>Gunneridae</taxon>
        <taxon>Pentapetalae</taxon>
        <taxon>rosids</taxon>
        <taxon>malvids</taxon>
        <taxon>Malvales</taxon>
        <taxon>Malvaceae</taxon>
        <taxon>Byttnerioideae</taxon>
        <taxon>Theobroma</taxon>
    </lineage>
</organism>
<evidence type="ECO:0000313" key="3">
    <source>
        <dbReference type="Proteomes" id="UP000026915"/>
    </source>
</evidence>
<dbReference type="EMBL" id="CM001881">
    <property type="protein sequence ID" value="EOY21649.1"/>
    <property type="molecule type" value="Genomic_DNA"/>
</dbReference>
<accession>A0A061G3S7</accession>
<dbReference type="AlphaFoldDB" id="A0A061G3S7"/>
<dbReference type="Proteomes" id="UP000026915">
    <property type="component" value="Chromosome 3"/>
</dbReference>
<evidence type="ECO:0000313" key="2">
    <source>
        <dbReference type="EMBL" id="EOY21649.1"/>
    </source>
</evidence>
<dbReference type="Gramene" id="EOY21649">
    <property type="protein sequence ID" value="EOY21649"/>
    <property type="gene ID" value="TCM_013659"/>
</dbReference>
<feature type="transmembrane region" description="Helical" evidence="1">
    <location>
        <begin position="17"/>
        <end position="35"/>
    </location>
</feature>
<name>A0A061G3S7_THECC</name>
<sequence>MNLQKEMHTTIKIKLKHYLNVIIMVNMVIYHMTVLRKEKCRKLRKSGFLRDPLLQLALKDPSKYGYL</sequence>
<dbReference type="HOGENOM" id="CLU_2817602_0_0_1"/>
<gene>
    <name evidence="2" type="ORF">TCM_013659</name>
</gene>
<protein>
    <submittedName>
        <fullName evidence="2">Uncharacterized protein</fullName>
    </submittedName>
</protein>
<reference evidence="2 3" key="1">
    <citation type="journal article" date="2013" name="Genome Biol.">
        <title>The genome sequence of the most widely cultivated cacao type and its use to identify candidate genes regulating pod color.</title>
        <authorList>
            <person name="Motamayor J.C."/>
            <person name="Mockaitis K."/>
            <person name="Schmutz J."/>
            <person name="Haiminen N."/>
            <person name="Iii D.L."/>
            <person name="Cornejo O."/>
            <person name="Findley S.D."/>
            <person name="Zheng P."/>
            <person name="Utro F."/>
            <person name="Royaert S."/>
            <person name="Saski C."/>
            <person name="Jenkins J."/>
            <person name="Podicheti R."/>
            <person name="Zhao M."/>
            <person name="Scheffler B.E."/>
            <person name="Stack J.C."/>
            <person name="Feltus F.A."/>
            <person name="Mustiga G.M."/>
            <person name="Amores F."/>
            <person name="Phillips W."/>
            <person name="Marelli J.P."/>
            <person name="May G.D."/>
            <person name="Shapiro H."/>
            <person name="Ma J."/>
            <person name="Bustamante C.D."/>
            <person name="Schnell R.J."/>
            <person name="Main D."/>
            <person name="Gilbert D."/>
            <person name="Parida L."/>
            <person name="Kuhn D.N."/>
        </authorList>
    </citation>
    <scope>NUCLEOTIDE SEQUENCE [LARGE SCALE GENOMIC DNA]</scope>
    <source>
        <strain evidence="3">cv. Matina 1-6</strain>
    </source>
</reference>
<keyword evidence="1" id="KW-1133">Transmembrane helix</keyword>
<proteinExistence type="predicted"/>
<dbReference type="InParanoid" id="A0A061G3S7"/>
<keyword evidence="1" id="KW-0812">Transmembrane</keyword>
<keyword evidence="3" id="KW-1185">Reference proteome</keyword>
<evidence type="ECO:0000256" key="1">
    <source>
        <dbReference type="SAM" id="Phobius"/>
    </source>
</evidence>
<keyword evidence="1" id="KW-0472">Membrane</keyword>